<proteinExistence type="predicted"/>
<dbReference type="KEGG" id="pspc:Strain318_002266"/>
<keyword evidence="1" id="KW-0812">Transmembrane</keyword>
<evidence type="ECO:0000313" key="2">
    <source>
        <dbReference type="EMBL" id="WKW12956.1"/>
    </source>
</evidence>
<evidence type="ECO:0008006" key="5">
    <source>
        <dbReference type="Google" id="ProtNLM"/>
    </source>
</evidence>
<feature type="transmembrane region" description="Helical" evidence="1">
    <location>
        <begin position="20"/>
        <end position="42"/>
    </location>
</feature>
<keyword evidence="1" id="KW-1133">Transmembrane helix</keyword>
<keyword evidence="1" id="KW-0472">Membrane</keyword>
<evidence type="ECO:0000256" key="1">
    <source>
        <dbReference type="SAM" id="Phobius"/>
    </source>
</evidence>
<protein>
    <recommendedName>
        <fullName evidence="5">DUF4900 domain-containing protein</fullName>
    </recommendedName>
</protein>
<evidence type="ECO:0000313" key="4">
    <source>
        <dbReference type="Proteomes" id="UP001229955"/>
    </source>
</evidence>
<gene>
    <name evidence="2" type="ORF">Strain138_002267</name>
    <name evidence="3" type="ORF">Strain318_002266</name>
</gene>
<keyword evidence="4" id="KW-1185">Reference proteome</keyword>
<name>A0AA49Q5M6_9BACT</name>
<dbReference type="EMBL" id="CP130613">
    <property type="protein sequence ID" value="WKW15863.1"/>
    <property type="molecule type" value="Genomic_DNA"/>
</dbReference>
<dbReference type="RefSeq" id="WP_367885823.1">
    <property type="nucleotide sequence ID" value="NZ_CP130612.1"/>
</dbReference>
<dbReference type="AlphaFoldDB" id="A0AA49Q5M6"/>
<accession>A0AA49K1X7</accession>
<dbReference type="Proteomes" id="UP001229955">
    <property type="component" value="Chromosome"/>
</dbReference>
<organism evidence="2">
    <name type="scientific">Pseudogemmatithrix spongiicola</name>
    <dbReference type="NCBI Taxonomy" id="3062599"/>
    <lineage>
        <taxon>Bacteria</taxon>
        <taxon>Pseudomonadati</taxon>
        <taxon>Gemmatimonadota</taxon>
        <taxon>Gemmatimonadia</taxon>
        <taxon>Gemmatimonadales</taxon>
        <taxon>Gemmatimonadaceae</taxon>
        <taxon>Pseudogemmatithrix</taxon>
    </lineage>
</organism>
<sequence length="629" mass="67746">MTSTRRSQPHRLKARPGIALVIVLMVFMAVAAIAAGASFLGLNTSLISSYHNRLSLLESVADAGLEQARSALNGNRAIYPDSGYTVYENSAAVLDAAGATIPGVTRSIYFGPTGISTGQYGVFGSIVTVVADQFGNRIVRRMEIVQESFAKYSYFTDIEGTIVFGANDVLYGPVHSNDDIIIQNAAPGATFWGKVKTGGTITNRNRGNYMAGYEENATLIDFPETAELTRLLAQATAGGTNFTSSTAGGDDQASMRIEFVALDLNADGDSTDADEGFFKVYRVTNTANAWFVTADTTGNWGTNGLRDSRNCGHTLSSGTGAHSHFLTFDRHTGTTNSSDQRPWAPNNGQNRLCYLGGDDRLNDNINTVANPRNTFRVAEGATVAGTDDWGYGGWLQWTGTIDPRVTAVRPRDAAFLWPLSRALNPNFKGVIHVTGKIAISGRVRGKVTLAATRNIIIADNLRYVTNPGGTTPCNSPERDILGLFSGEDVLMAHNLLNSPSRPGPGTTGSYRTWNNRGGDEVVHAVVLALDQFRAASHDQGPDDAEDCQGANNERGCLFLTGGIIQNTRGPVGITDGRGYIKRYQYDACSGNNPPPYFPTTGHFIRSHYYEVEPTNFDIDTYWASLVPAP</sequence>
<accession>A0AA49Q5M6</accession>
<dbReference type="EMBL" id="CP130612">
    <property type="protein sequence ID" value="WKW12956.1"/>
    <property type="molecule type" value="Genomic_DNA"/>
</dbReference>
<evidence type="ECO:0000313" key="3">
    <source>
        <dbReference type="EMBL" id="WKW15863.1"/>
    </source>
</evidence>
<reference evidence="2" key="1">
    <citation type="submission" date="2023-07" db="EMBL/GenBank/DDBJ databases">
        <authorList>
            <person name="Haufschild T."/>
            <person name="Kallscheuer N."/>
            <person name="Hammer J."/>
            <person name="Kohn T."/>
            <person name="Kabuu M."/>
            <person name="Jogler M."/>
            <person name="Wohfarth N."/>
            <person name="Heuer A."/>
            <person name="Rohde M."/>
            <person name="van Teeseling M.C.F."/>
            <person name="Jogler C."/>
        </authorList>
    </citation>
    <scope>NUCLEOTIDE SEQUENCE</scope>
    <source>
        <strain evidence="2">Strain 138</strain>
        <strain evidence="3">Strain 318</strain>
    </source>
</reference>